<dbReference type="SUPFAM" id="SSF48403">
    <property type="entry name" value="Ankyrin repeat"/>
    <property type="match status" value="1"/>
</dbReference>
<feature type="repeat" description="ANK" evidence="3">
    <location>
        <begin position="110"/>
        <end position="145"/>
    </location>
</feature>
<dbReference type="EMBL" id="HBHK01011799">
    <property type="protein sequence ID" value="CAD9681750.1"/>
    <property type="molecule type" value="Transcribed_RNA"/>
</dbReference>
<protein>
    <submittedName>
        <fullName evidence="4">Uncharacterized protein</fullName>
    </submittedName>
</protein>
<dbReference type="PANTHER" id="PTHR24198:SF165">
    <property type="entry name" value="ANKYRIN REPEAT-CONTAINING PROTEIN-RELATED"/>
    <property type="match status" value="1"/>
</dbReference>
<reference evidence="4" key="1">
    <citation type="submission" date="2021-01" db="EMBL/GenBank/DDBJ databases">
        <authorList>
            <person name="Corre E."/>
            <person name="Pelletier E."/>
            <person name="Niang G."/>
            <person name="Scheremetjew M."/>
            <person name="Finn R."/>
            <person name="Kale V."/>
            <person name="Holt S."/>
            <person name="Cochrane G."/>
            <person name="Meng A."/>
            <person name="Brown T."/>
            <person name="Cohen L."/>
        </authorList>
    </citation>
    <scope>NUCLEOTIDE SEQUENCE</scope>
    <source>
        <strain evidence="4">NY070348D</strain>
    </source>
</reference>
<dbReference type="PROSITE" id="PS50088">
    <property type="entry name" value="ANK_REPEAT"/>
    <property type="match status" value="1"/>
</dbReference>
<evidence type="ECO:0000256" key="2">
    <source>
        <dbReference type="ARBA" id="ARBA00023043"/>
    </source>
</evidence>
<gene>
    <name evidence="4" type="ORF">QSP1433_LOCUS7419</name>
</gene>
<evidence type="ECO:0000256" key="3">
    <source>
        <dbReference type="PROSITE-ProRule" id="PRU00023"/>
    </source>
</evidence>
<dbReference type="PANTHER" id="PTHR24198">
    <property type="entry name" value="ANKYRIN REPEAT AND PROTEIN KINASE DOMAIN-CONTAINING PROTEIN"/>
    <property type="match status" value="1"/>
</dbReference>
<dbReference type="InterPro" id="IPR002110">
    <property type="entry name" value="Ankyrin_rpt"/>
</dbReference>
<dbReference type="Gene3D" id="1.25.40.20">
    <property type="entry name" value="Ankyrin repeat-containing domain"/>
    <property type="match status" value="2"/>
</dbReference>
<sequence>MASMDDIVVELAACGDLDGIKEVLAEQATTGKQVNGMDKDGRSAFHYACLNDDVKLLKILLDDERCDVSLRTPKGDSGLHLASLYASLEAMKCLFADKRGLELLNSQNRWGETPLHLCAGSGDKGASKAAKLLLEHDASMTITDNWGRGPRNVACDNAENPLLKEFNEYLESAPSDIRKQVEKITREYKESAKPASVDETTKTKKANLIFAGLGGALQSLKKVSVTEKHMFAQNQGAVTAGNKKRGEIHDARSHGKVLSKLIDFPGDKDEIARLLEDNSVNAAGKDAYGLTALHKFASWNKTDFLDMLIPKLSKDDLNDQDPEGKTALHWACEMASVAAVSRLMKCPDIDSSVKDGKGRTALDIVNSGGGGFVVERVRKALTVTS</sequence>
<keyword evidence="2 3" id="KW-0040">ANK repeat</keyword>
<evidence type="ECO:0000313" key="4">
    <source>
        <dbReference type="EMBL" id="CAD9681750.1"/>
    </source>
</evidence>
<accession>A0A7S2WEF4</accession>
<name>A0A7S2WEF4_9STRA</name>
<organism evidence="4">
    <name type="scientific">Mucochytrium quahogii</name>
    <dbReference type="NCBI Taxonomy" id="96639"/>
    <lineage>
        <taxon>Eukaryota</taxon>
        <taxon>Sar</taxon>
        <taxon>Stramenopiles</taxon>
        <taxon>Bigyra</taxon>
        <taxon>Labyrinthulomycetes</taxon>
        <taxon>Thraustochytrida</taxon>
        <taxon>Thraustochytriidae</taxon>
        <taxon>Mucochytrium</taxon>
    </lineage>
</organism>
<keyword evidence="1" id="KW-0677">Repeat</keyword>
<dbReference type="Pfam" id="PF00023">
    <property type="entry name" value="Ank"/>
    <property type="match status" value="1"/>
</dbReference>
<dbReference type="InterPro" id="IPR036770">
    <property type="entry name" value="Ankyrin_rpt-contain_sf"/>
</dbReference>
<dbReference type="SMART" id="SM00248">
    <property type="entry name" value="ANK"/>
    <property type="match status" value="5"/>
</dbReference>
<dbReference type="PROSITE" id="PS50297">
    <property type="entry name" value="ANK_REP_REGION"/>
    <property type="match status" value="1"/>
</dbReference>
<dbReference type="Pfam" id="PF12796">
    <property type="entry name" value="Ank_2"/>
    <property type="match status" value="2"/>
</dbReference>
<evidence type="ECO:0000256" key="1">
    <source>
        <dbReference type="ARBA" id="ARBA00022737"/>
    </source>
</evidence>
<proteinExistence type="predicted"/>
<dbReference type="AlphaFoldDB" id="A0A7S2WEF4"/>